<gene>
    <name evidence="1" type="ORF">XENOCAPTIV_004880</name>
</gene>
<comment type="caution">
    <text evidence="1">The sequence shown here is derived from an EMBL/GenBank/DDBJ whole genome shotgun (WGS) entry which is preliminary data.</text>
</comment>
<name>A0ABV0QVT6_9TELE</name>
<evidence type="ECO:0000313" key="2">
    <source>
        <dbReference type="Proteomes" id="UP001434883"/>
    </source>
</evidence>
<dbReference type="Proteomes" id="UP001434883">
    <property type="component" value="Unassembled WGS sequence"/>
</dbReference>
<proteinExistence type="predicted"/>
<evidence type="ECO:0000313" key="1">
    <source>
        <dbReference type="EMBL" id="MEQ2199602.1"/>
    </source>
</evidence>
<accession>A0ABV0QVT6</accession>
<protein>
    <submittedName>
        <fullName evidence="1">Uncharacterized protein</fullName>
    </submittedName>
</protein>
<organism evidence="1 2">
    <name type="scientific">Xenoophorus captivus</name>
    <dbReference type="NCBI Taxonomy" id="1517983"/>
    <lineage>
        <taxon>Eukaryota</taxon>
        <taxon>Metazoa</taxon>
        <taxon>Chordata</taxon>
        <taxon>Craniata</taxon>
        <taxon>Vertebrata</taxon>
        <taxon>Euteleostomi</taxon>
        <taxon>Actinopterygii</taxon>
        <taxon>Neopterygii</taxon>
        <taxon>Teleostei</taxon>
        <taxon>Neoteleostei</taxon>
        <taxon>Acanthomorphata</taxon>
        <taxon>Ovalentaria</taxon>
        <taxon>Atherinomorphae</taxon>
        <taxon>Cyprinodontiformes</taxon>
        <taxon>Goodeidae</taxon>
        <taxon>Xenoophorus</taxon>
    </lineage>
</organism>
<dbReference type="EMBL" id="JAHRIN010025360">
    <property type="protein sequence ID" value="MEQ2199602.1"/>
    <property type="molecule type" value="Genomic_DNA"/>
</dbReference>
<sequence>MYSSLCGEVFSPVACTPSSEEMRCKMGADLEADNPQALILLPCGRFQGNPFPVARNGAVKPVGARDLYKCFVNVFKP</sequence>
<keyword evidence="2" id="KW-1185">Reference proteome</keyword>
<reference evidence="1 2" key="1">
    <citation type="submission" date="2021-06" db="EMBL/GenBank/DDBJ databases">
        <authorList>
            <person name="Palmer J.M."/>
        </authorList>
    </citation>
    <scope>NUCLEOTIDE SEQUENCE [LARGE SCALE GENOMIC DNA]</scope>
    <source>
        <strain evidence="1 2">XC_2019</strain>
        <tissue evidence="1">Muscle</tissue>
    </source>
</reference>